<keyword evidence="2" id="KW-1185">Reference proteome</keyword>
<dbReference type="OrthoDB" id="8139154at2"/>
<dbReference type="Proteomes" id="UP000254889">
    <property type="component" value="Chromosome"/>
</dbReference>
<proteinExistence type="predicted"/>
<organism evidence="1 2">
    <name type="scientific">Pseudolabrys taiwanensis</name>
    <dbReference type="NCBI Taxonomy" id="331696"/>
    <lineage>
        <taxon>Bacteria</taxon>
        <taxon>Pseudomonadati</taxon>
        <taxon>Pseudomonadota</taxon>
        <taxon>Alphaproteobacteria</taxon>
        <taxon>Hyphomicrobiales</taxon>
        <taxon>Xanthobacteraceae</taxon>
        <taxon>Pseudolabrys</taxon>
    </lineage>
</organism>
<gene>
    <name evidence="1" type="ORF">DW352_24810</name>
</gene>
<dbReference type="EMBL" id="CP031417">
    <property type="protein sequence ID" value="AXK83463.1"/>
    <property type="molecule type" value="Genomic_DNA"/>
</dbReference>
<dbReference type="Gene3D" id="2.40.128.270">
    <property type="match status" value="1"/>
</dbReference>
<sequence length="168" mass="18461">MHVHRSNGRGRARFPETTMKTYRLFHGSPALWRAVCCAVALTVLLPFCAHAADEFPFERELILDAKRMGPSKRFPMLTVEQNGNAVIDLWCKTVPGRIEITGGAIKIEAAPLPEELPSMIGPGQCTPERMQADQDLLTALTQVTEWQGKGDTVVLSGPAALRFHASSH</sequence>
<protein>
    <submittedName>
        <fullName evidence="1">META domain-containing protein</fullName>
    </submittedName>
</protein>
<accession>A0A346A2R6</accession>
<evidence type="ECO:0000313" key="2">
    <source>
        <dbReference type="Proteomes" id="UP000254889"/>
    </source>
</evidence>
<dbReference type="KEGG" id="ptaw:DW352_24810"/>
<reference evidence="1 2" key="1">
    <citation type="submission" date="2018-07" db="EMBL/GenBank/DDBJ databases">
        <authorList>
            <person name="Quirk P.G."/>
            <person name="Krulwich T.A."/>
        </authorList>
    </citation>
    <scope>NUCLEOTIDE SEQUENCE [LARGE SCALE GENOMIC DNA]</scope>
    <source>
        <strain evidence="1 2">CC-BB4</strain>
    </source>
</reference>
<evidence type="ECO:0000313" key="1">
    <source>
        <dbReference type="EMBL" id="AXK83463.1"/>
    </source>
</evidence>
<dbReference type="AlphaFoldDB" id="A0A346A2R6"/>
<name>A0A346A2R6_9HYPH</name>
<dbReference type="InterPro" id="IPR038670">
    <property type="entry name" value="HslJ-like_sf"/>
</dbReference>